<dbReference type="InterPro" id="IPR001878">
    <property type="entry name" value="Znf_CCHC"/>
</dbReference>
<evidence type="ECO:0000256" key="2">
    <source>
        <dbReference type="SAM" id="MobiDB-lite"/>
    </source>
</evidence>
<keyword evidence="1" id="KW-0863">Zinc-finger</keyword>
<keyword evidence="1" id="KW-0862">Zinc</keyword>
<feature type="domain" description="CCHC-type" evidence="3">
    <location>
        <begin position="192"/>
        <end position="207"/>
    </location>
</feature>
<sequence length="259" mass="29336">MIAQGQRSEPLKRKQKEESVVMVKAECKSFVDIVKTLKEKVDIDQIGVKVTTRKLGTTTIFILGTDPSTKEQEVRHPVATEIKVSESAIFILGTDPSTKEQEVRHPVATEIKVSESDIQIRVLKKDKFGDQTVIADVPREQAAPLIKSRKIQIGWTDCGVRERMDIDKCFRCLEYGHKTRSCTAEIDRSNDCIKCGEKGHKGKECTNRDRCIKCNVNGHRADQFKCPYFKKLVEELRKQKIRPAANPRTRSTNANLHGS</sequence>
<dbReference type="AlphaFoldDB" id="A0AAW1L6B6"/>
<dbReference type="GO" id="GO:0003676">
    <property type="term" value="F:nucleic acid binding"/>
    <property type="evidence" value="ECO:0007669"/>
    <property type="project" value="InterPro"/>
</dbReference>
<keyword evidence="1" id="KW-0479">Metal-binding</keyword>
<dbReference type="SUPFAM" id="SSF57756">
    <property type="entry name" value="Retrovirus zinc finger-like domains"/>
    <property type="match status" value="1"/>
</dbReference>
<feature type="region of interest" description="Disordered" evidence="2">
    <location>
        <begin position="240"/>
        <end position="259"/>
    </location>
</feature>
<dbReference type="SMART" id="SM00343">
    <property type="entry name" value="ZnF_C2HC"/>
    <property type="match status" value="3"/>
</dbReference>
<dbReference type="Gene3D" id="4.10.60.10">
    <property type="entry name" value="Zinc finger, CCHC-type"/>
    <property type="match status" value="1"/>
</dbReference>
<dbReference type="GO" id="GO:0008270">
    <property type="term" value="F:zinc ion binding"/>
    <property type="evidence" value="ECO:0007669"/>
    <property type="project" value="UniProtKB-KW"/>
</dbReference>
<dbReference type="EMBL" id="JASPKY010000162">
    <property type="protein sequence ID" value="KAK9729217.1"/>
    <property type="molecule type" value="Genomic_DNA"/>
</dbReference>
<protein>
    <recommendedName>
        <fullName evidence="3">CCHC-type domain-containing protein</fullName>
    </recommendedName>
</protein>
<evidence type="ECO:0000259" key="3">
    <source>
        <dbReference type="PROSITE" id="PS50158"/>
    </source>
</evidence>
<proteinExistence type="predicted"/>
<gene>
    <name evidence="4" type="ORF">QE152_g16028</name>
</gene>
<comment type="caution">
    <text evidence="4">The sequence shown here is derived from an EMBL/GenBank/DDBJ whole genome shotgun (WGS) entry which is preliminary data.</text>
</comment>
<reference evidence="4 5" key="1">
    <citation type="journal article" date="2024" name="BMC Genomics">
        <title>De novo assembly and annotation of Popillia japonica's genome with initial clues to its potential as an invasive pest.</title>
        <authorList>
            <person name="Cucini C."/>
            <person name="Boschi S."/>
            <person name="Funari R."/>
            <person name="Cardaioli E."/>
            <person name="Iannotti N."/>
            <person name="Marturano G."/>
            <person name="Paoli F."/>
            <person name="Bruttini M."/>
            <person name="Carapelli A."/>
            <person name="Frati F."/>
            <person name="Nardi F."/>
        </authorList>
    </citation>
    <scope>NUCLEOTIDE SEQUENCE [LARGE SCALE GENOMIC DNA]</scope>
    <source>
        <strain evidence="4">DMR45628</strain>
    </source>
</reference>
<evidence type="ECO:0000313" key="4">
    <source>
        <dbReference type="EMBL" id="KAK9729217.1"/>
    </source>
</evidence>
<dbReference type="PROSITE" id="PS50158">
    <property type="entry name" value="ZF_CCHC"/>
    <property type="match status" value="2"/>
</dbReference>
<evidence type="ECO:0000256" key="1">
    <source>
        <dbReference type="PROSITE-ProRule" id="PRU00047"/>
    </source>
</evidence>
<feature type="domain" description="CCHC-type" evidence="3">
    <location>
        <begin position="168"/>
        <end position="182"/>
    </location>
</feature>
<dbReference type="Proteomes" id="UP001458880">
    <property type="component" value="Unassembled WGS sequence"/>
</dbReference>
<name>A0AAW1L6B6_POPJA</name>
<dbReference type="InterPro" id="IPR036875">
    <property type="entry name" value="Znf_CCHC_sf"/>
</dbReference>
<organism evidence="4 5">
    <name type="scientific">Popillia japonica</name>
    <name type="common">Japanese beetle</name>
    <dbReference type="NCBI Taxonomy" id="7064"/>
    <lineage>
        <taxon>Eukaryota</taxon>
        <taxon>Metazoa</taxon>
        <taxon>Ecdysozoa</taxon>
        <taxon>Arthropoda</taxon>
        <taxon>Hexapoda</taxon>
        <taxon>Insecta</taxon>
        <taxon>Pterygota</taxon>
        <taxon>Neoptera</taxon>
        <taxon>Endopterygota</taxon>
        <taxon>Coleoptera</taxon>
        <taxon>Polyphaga</taxon>
        <taxon>Scarabaeiformia</taxon>
        <taxon>Scarabaeidae</taxon>
        <taxon>Rutelinae</taxon>
        <taxon>Popillia</taxon>
    </lineage>
</organism>
<evidence type="ECO:0000313" key="5">
    <source>
        <dbReference type="Proteomes" id="UP001458880"/>
    </source>
</evidence>
<feature type="compositionally biased region" description="Polar residues" evidence="2">
    <location>
        <begin position="248"/>
        <end position="259"/>
    </location>
</feature>
<keyword evidence="5" id="KW-1185">Reference proteome</keyword>
<accession>A0AAW1L6B6</accession>